<comment type="similarity">
    <text evidence="2 7">Belongs to the NSE4 family.</text>
</comment>
<dbReference type="AlphaFoldDB" id="A0A8J2HE64"/>
<evidence type="ECO:0000256" key="3">
    <source>
        <dbReference type="ARBA" id="ARBA00022763"/>
    </source>
</evidence>
<dbReference type="PANTHER" id="PTHR16140">
    <property type="entry name" value="NON-STRUCTURAL MAINTENANCE OF CHROMOSOMES ELEMENT 4"/>
    <property type="match status" value="1"/>
</dbReference>
<comment type="caution">
    <text evidence="10">The sequence shown here is derived from an EMBL/GenBank/DDBJ whole genome shotgun (WGS) entry which is preliminary data.</text>
</comment>
<evidence type="ECO:0000259" key="9">
    <source>
        <dbReference type="Pfam" id="PF08743"/>
    </source>
</evidence>
<dbReference type="OrthoDB" id="361242at2759"/>
<evidence type="ECO:0000256" key="2">
    <source>
        <dbReference type="ARBA" id="ARBA00008997"/>
    </source>
</evidence>
<accession>A0A8J2HE64</accession>
<evidence type="ECO:0000313" key="10">
    <source>
        <dbReference type="EMBL" id="CAG5092299.1"/>
    </source>
</evidence>
<dbReference type="EMBL" id="CAJNRD030001120">
    <property type="protein sequence ID" value="CAG5092299.1"/>
    <property type="molecule type" value="Genomic_DNA"/>
</dbReference>
<keyword evidence="3 7" id="KW-0227">DNA damage</keyword>
<dbReference type="GO" id="GO:0030915">
    <property type="term" value="C:Smc5-Smc6 complex"/>
    <property type="evidence" value="ECO:0007669"/>
    <property type="project" value="UniProtKB-UniRule"/>
</dbReference>
<dbReference type="Proteomes" id="UP000786811">
    <property type="component" value="Unassembled WGS sequence"/>
</dbReference>
<evidence type="ECO:0000256" key="8">
    <source>
        <dbReference type="SAM" id="MobiDB-lite"/>
    </source>
</evidence>
<dbReference type="InterPro" id="IPR014854">
    <property type="entry name" value="Nse4_C"/>
</dbReference>
<comment type="function">
    <text evidence="7">Component of the SMC5-SMC6 complex, that promotes sister chromatid alignment after DNA damage and facilitates double-stranded DNA breaks (DSBs) repair via homologous recombination between sister chromatids.</text>
</comment>
<evidence type="ECO:0000256" key="6">
    <source>
        <dbReference type="ARBA" id="ARBA00023242"/>
    </source>
</evidence>
<sequence>MSTNSGASAWIAANLSVLTGPRSSMGSPMTLMIRPRVSAPTGIRMGKPESMTGCPRTKPSYERCFLQDAERPRVPDGVYGSGPPRRSKLVAKHRRTALSNQDEVVMDSELMSVSSKVIKSCTQVLTKEYNTFSSMEFAHKLMEYVQQLPDTTVADVNWSMLRKDVPAFKATATYVNLLNKIMCVGERRNKRDKNGSGDNSLNDSGSNDEARPKGSVKTENILSSQRRNAYAEQHAAKMNRTRLNDPNVTTTRPDNVIQVEGDADNDGNKPILDNLRKLIRKVYKDNGKQQPIDYFKLILDPGDFGKTIENMFHVAFLAKDGFIRFRTGNFSQDYYYYLSIIISTVSDGNCIDFNLVNNYQHFNCWLLNLVLS</sequence>
<comment type="subcellular location">
    <subcellularLocation>
        <location evidence="1 7">Nucleus</location>
    </subcellularLocation>
</comment>
<evidence type="ECO:0000313" key="11">
    <source>
        <dbReference type="Proteomes" id="UP000786811"/>
    </source>
</evidence>
<feature type="domain" description="Non-structural maintenance of chromosome element 4 C-terminal" evidence="9">
    <location>
        <begin position="291"/>
        <end position="329"/>
    </location>
</feature>
<dbReference type="GO" id="GO:0005634">
    <property type="term" value="C:nucleus"/>
    <property type="evidence" value="ECO:0007669"/>
    <property type="project" value="UniProtKB-SubCell"/>
</dbReference>
<gene>
    <name evidence="10" type="ORF">HICCMSTLAB_LOCUS6025</name>
</gene>
<name>A0A8J2HE64_COTCN</name>
<evidence type="ECO:0000256" key="1">
    <source>
        <dbReference type="ARBA" id="ARBA00004123"/>
    </source>
</evidence>
<organism evidence="10 11">
    <name type="scientific">Cotesia congregata</name>
    <name type="common">Parasitoid wasp</name>
    <name type="synonym">Apanteles congregatus</name>
    <dbReference type="NCBI Taxonomy" id="51543"/>
    <lineage>
        <taxon>Eukaryota</taxon>
        <taxon>Metazoa</taxon>
        <taxon>Ecdysozoa</taxon>
        <taxon>Arthropoda</taxon>
        <taxon>Hexapoda</taxon>
        <taxon>Insecta</taxon>
        <taxon>Pterygota</taxon>
        <taxon>Neoptera</taxon>
        <taxon>Endopterygota</taxon>
        <taxon>Hymenoptera</taxon>
        <taxon>Apocrita</taxon>
        <taxon>Ichneumonoidea</taxon>
        <taxon>Braconidae</taxon>
        <taxon>Microgastrinae</taxon>
        <taxon>Cotesia</taxon>
    </lineage>
</organism>
<keyword evidence="11" id="KW-1185">Reference proteome</keyword>
<reference evidence="10" key="1">
    <citation type="submission" date="2021-04" db="EMBL/GenBank/DDBJ databases">
        <authorList>
            <person name="Chebbi M.A.C M."/>
        </authorList>
    </citation>
    <scope>NUCLEOTIDE SEQUENCE</scope>
</reference>
<feature type="compositionally biased region" description="Low complexity" evidence="8">
    <location>
        <begin position="196"/>
        <end position="207"/>
    </location>
</feature>
<keyword evidence="5 7" id="KW-0234">DNA repair</keyword>
<dbReference type="GO" id="GO:0006310">
    <property type="term" value="P:DNA recombination"/>
    <property type="evidence" value="ECO:0007669"/>
    <property type="project" value="UniProtKB-UniRule"/>
</dbReference>
<dbReference type="Pfam" id="PF08743">
    <property type="entry name" value="Nse4_C"/>
    <property type="match status" value="1"/>
</dbReference>
<feature type="compositionally biased region" description="Polar residues" evidence="8">
    <location>
        <begin position="217"/>
        <end position="227"/>
    </location>
</feature>
<evidence type="ECO:0000256" key="5">
    <source>
        <dbReference type="ARBA" id="ARBA00023204"/>
    </source>
</evidence>
<dbReference type="InterPro" id="IPR027786">
    <property type="entry name" value="Nse4/EID"/>
</dbReference>
<keyword evidence="6 7" id="KW-0539">Nucleus</keyword>
<dbReference type="GO" id="GO:0006281">
    <property type="term" value="P:DNA repair"/>
    <property type="evidence" value="ECO:0007669"/>
    <property type="project" value="UniProtKB-UniRule"/>
</dbReference>
<proteinExistence type="inferred from homology"/>
<comment type="subunit">
    <text evidence="7">Component of the SMC5-SMC6 complex.</text>
</comment>
<protein>
    <recommendedName>
        <fullName evidence="7">Non-structural maintenance of chromosomes element 4</fullName>
    </recommendedName>
</protein>
<keyword evidence="4 7" id="KW-0233">DNA recombination</keyword>
<evidence type="ECO:0000256" key="4">
    <source>
        <dbReference type="ARBA" id="ARBA00023172"/>
    </source>
</evidence>
<evidence type="ECO:0000256" key="7">
    <source>
        <dbReference type="RuleBase" id="RU365071"/>
    </source>
</evidence>
<feature type="region of interest" description="Disordered" evidence="8">
    <location>
        <begin position="189"/>
        <end position="232"/>
    </location>
</feature>
<dbReference type="PANTHER" id="PTHR16140:SF0">
    <property type="entry name" value="NON-STRUCTURAL MAINTENANCE OF CHROMOSOMES ELEMENT 4"/>
    <property type="match status" value="1"/>
</dbReference>